<evidence type="ECO:0000256" key="3">
    <source>
        <dbReference type="ARBA" id="ARBA00023163"/>
    </source>
</evidence>
<evidence type="ECO:0000256" key="1">
    <source>
        <dbReference type="ARBA" id="ARBA00023015"/>
    </source>
</evidence>
<keyword evidence="3" id="KW-0804">Transcription</keyword>
<name>U2LY64_9FIRM</name>
<evidence type="ECO:0000259" key="4">
    <source>
        <dbReference type="PROSITE" id="PS50949"/>
    </source>
</evidence>
<proteinExistence type="predicted"/>
<dbReference type="InterPro" id="IPR036388">
    <property type="entry name" value="WH-like_DNA-bd_sf"/>
</dbReference>
<dbReference type="Proteomes" id="UP000016662">
    <property type="component" value="Unassembled WGS sequence"/>
</dbReference>
<evidence type="ECO:0000313" key="5">
    <source>
        <dbReference type="EMBL" id="ERJ94434.1"/>
    </source>
</evidence>
<evidence type="ECO:0000313" key="6">
    <source>
        <dbReference type="Proteomes" id="UP000016662"/>
    </source>
</evidence>
<dbReference type="SUPFAM" id="SSF46785">
    <property type="entry name" value="Winged helix' DNA-binding domain"/>
    <property type="match status" value="1"/>
</dbReference>
<keyword evidence="6" id="KW-1185">Reference proteome</keyword>
<keyword evidence="2" id="KW-0238">DNA-binding</keyword>
<dbReference type="Pfam" id="PF07729">
    <property type="entry name" value="FCD"/>
    <property type="match status" value="1"/>
</dbReference>
<dbReference type="OrthoDB" id="1972820at2"/>
<dbReference type="GO" id="GO:0003700">
    <property type="term" value="F:DNA-binding transcription factor activity"/>
    <property type="evidence" value="ECO:0007669"/>
    <property type="project" value="InterPro"/>
</dbReference>
<dbReference type="InterPro" id="IPR036390">
    <property type="entry name" value="WH_DNA-bd_sf"/>
</dbReference>
<dbReference type="SUPFAM" id="SSF48008">
    <property type="entry name" value="GntR ligand-binding domain-like"/>
    <property type="match status" value="1"/>
</dbReference>
<dbReference type="InterPro" id="IPR008920">
    <property type="entry name" value="TF_FadR/GntR_C"/>
</dbReference>
<dbReference type="SMART" id="SM00895">
    <property type="entry name" value="FCD"/>
    <property type="match status" value="1"/>
</dbReference>
<comment type="caution">
    <text evidence="5">The sequence shown here is derived from an EMBL/GenBank/DDBJ whole genome shotgun (WGS) entry which is preliminary data.</text>
</comment>
<keyword evidence="1" id="KW-0805">Transcription regulation</keyword>
<sequence length="286" mass="33160">MPAEFLSNLPKNLTTHLTTSFARCFLKEKEGGMHGAFRGKTWGNTEYRRWRKMKNQQYHYLCLIEELRKRLQNGQLHAGDVLPSEQEWAEALSIKKRDVRPILKNLEMTGVLSCSKEGEMTLSKDMSDSMEELLHVMFLIQKISPYEVCQMRRAMELSAFPMVFARRERLDLDELKNLLDEFRYGNGLDSIRADEEMHRWLIKASGNRLMECVMQGIWDICSAQINLILSDSTEKLRQKQATIHEKIYKSLMIGDLKMGMGALQTHYDIIEQALADQSLYDLSSIA</sequence>
<dbReference type="PATRIC" id="fig|411473.3.peg.1683"/>
<dbReference type="eggNOG" id="COG2186">
    <property type="taxonomic scope" value="Bacteria"/>
</dbReference>
<dbReference type="Gene3D" id="1.20.120.530">
    <property type="entry name" value="GntR ligand-binding domain-like"/>
    <property type="match status" value="1"/>
</dbReference>
<dbReference type="AlphaFoldDB" id="U2LY64"/>
<accession>U2LY64</accession>
<organism evidence="5 6">
    <name type="scientific">Ruminococcus callidus ATCC 27760</name>
    <dbReference type="NCBI Taxonomy" id="411473"/>
    <lineage>
        <taxon>Bacteria</taxon>
        <taxon>Bacillati</taxon>
        <taxon>Bacillota</taxon>
        <taxon>Clostridia</taxon>
        <taxon>Eubacteriales</taxon>
        <taxon>Oscillospiraceae</taxon>
        <taxon>Ruminococcus</taxon>
    </lineage>
</organism>
<gene>
    <name evidence="5" type="ORF">RUMCAL_02041</name>
</gene>
<protein>
    <submittedName>
        <fullName evidence="5">FCD domain protein</fullName>
    </submittedName>
</protein>
<dbReference type="PANTHER" id="PTHR43537">
    <property type="entry name" value="TRANSCRIPTIONAL REGULATOR, GNTR FAMILY"/>
    <property type="match status" value="1"/>
</dbReference>
<dbReference type="EMBL" id="AWVF01000253">
    <property type="protein sequence ID" value="ERJ94434.1"/>
    <property type="molecule type" value="Genomic_DNA"/>
</dbReference>
<dbReference type="InterPro" id="IPR011711">
    <property type="entry name" value="GntR_C"/>
</dbReference>
<feature type="domain" description="HTH gntR-type" evidence="4">
    <location>
        <begin position="57"/>
        <end position="126"/>
    </location>
</feature>
<reference evidence="5 6" key="1">
    <citation type="submission" date="2013-07" db="EMBL/GenBank/DDBJ databases">
        <authorList>
            <person name="Weinstock G."/>
            <person name="Sodergren E."/>
            <person name="Wylie T."/>
            <person name="Fulton L."/>
            <person name="Fulton R."/>
            <person name="Fronick C."/>
            <person name="O'Laughlin M."/>
            <person name="Godfrey J."/>
            <person name="Miner T."/>
            <person name="Herter B."/>
            <person name="Appelbaum E."/>
            <person name="Cordes M."/>
            <person name="Lek S."/>
            <person name="Wollam A."/>
            <person name="Pepin K.H."/>
            <person name="Palsikar V.B."/>
            <person name="Mitreva M."/>
            <person name="Wilson R.K."/>
        </authorList>
    </citation>
    <scope>NUCLEOTIDE SEQUENCE [LARGE SCALE GENOMIC DNA]</scope>
    <source>
        <strain evidence="5 6">ATCC 27760</strain>
    </source>
</reference>
<evidence type="ECO:0000256" key="2">
    <source>
        <dbReference type="ARBA" id="ARBA00023125"/>
    </source>
</evidence>
<dbReference type="HOGENOM" id="CLU_017584_9_1_9"/>
<dbReference type="PROSITE" id="PS50949">
    <property type="entry name" value="HTH_GNTR"/>
    <property type="match status" value="1"/>
</dbReference>
<dbReference type="STRING" id="411473.RUMCAL_02041"/>
<dbReference type="GO" id="GO:0003677">
    <property type="term" value="F:DNA binding"/>
    <property type="evidence" value="ECO:0007669"/>
    <property type="project" value="UniProtKB-KW"/>
</dbReference>
<dbReference type="Pfam" id="PF00392">
    <property type="entry name" value="GntR"/>
    <property type="match status" value="1"/>
</dbReference>
<dbReference type="InterPro" id="IPR000524">
    <property type="entry name" value="Tscrpt_reg_HTH_GntR"/>
</dbReference>
<dbReference type="PANTHER" id="PTHR43537:SF43">
    <property type="entry name" value="GNTR-FAMILY TRANSCRIPTIONAL REGULATOR"/>
    <property type="match status" value="1"/>
</dbReference>
<dbReference type="Gene3D" id="1.10.10.10">
    <property type="entry name" value="Winged helix-like DNA-binding domain superfamily/Winged helix DNA-binding domain"/>
    <property type="match status" value="1"/>
</dbReference>